<feature type="transmembrane region" description="Helical" evidence="1">
    <location>
        <begin position="9"/>
        <end position="27"/>
    </location>
</feature>
<dbReference type="EMBL" id="MU250604">
    <property type="protein sequence ID" value="KAG7439240.1"/>
    <property type="molecule type" value="Genomic_DNA"/>
</dbReference>
<evidence type="ECO:0000313" key="3">
    <source>
        <dbReference type="Proteomes" id="UP000812287"/>
    </source>
</evidence>
<dbReference type="OrthoDB" id="3031790at2759"/>
<dbReference type="Proteomes" id="UP000812287">
    <property type="component" value="Unassembled WGS sequence"/>
</dbReference>
<protein>
    <submittedName>
        <fullName evidence="2">Uncharacterized protein</fullName>
    </submittedName>
</protein>
<sequence length="244" mass="28767">MDTQEESSTGLLLSILLYYTLRIWPIISIGDSTLYHAMLGLSFMQLDVGACGFPFMFLGLSLCDRFRLQKFSALHQNYPSWIFMASLSLSTVFDILTAVWLFFCLFSLQREIELPFGFITSVAKHTLTRLVYKWVVYPTEPMLFFGIYFFIEKIYTNFFLPIHDLRWGMWEYREIDETCRDLLIQLSHQLRSLGGEFMYYPKENIRQLEVIIEETVDYGEHSYEWAASRIVMGRQLRHPICSSI</sequence>
<dbReference type="AlphaFoldDB" id="A0A9P7VEU1"/>
<name>A0A9P7VEU1_9AGAR</name>
<feature type="transmembrane region" description="Helical" evidence="1">
    <location>
        <begin position="81"/>
        <end position="108"/>
    </location>
</feature>
<keyword evidence="1" id="KW-0472">Membrane</keyword>
<evidence type="ECO:0000313" key="2">
    <source>
        <dbReference type="EMBL" id="KAG7439240.1"/>
    </source>
</evidence>
<keyword evidence="1" id="KW-1133">Transmembrane helix</keyword>
<evidence type="ECO:0000256" key="1">
    <source>
        <dbReference type="SAM" id="Phobius"/>
    </source>
</evidence>
<organism evidence="2 3">
    <name type="scientific">Guyanagaster necrorhizus</name>
    <dbReference type="NCBI Taxonomy" id="856835"/>
    <lineage>
        <taxon>Eukaryota</taxon>
        <taxon>Fungi</taxon>
        <taxon>Dikarya</taxon>
        <taxon>Basidiomycota</taxon>
        <taxon>Agaricomycotina</taxon>
        <taxon>Agaricomycetes</taxon>
        <taxon>Agaricomycetidae</taxon>
        <taxon>Agaricales</taxon>
        <taxon>Marasmiineae</taxon>
        <taxon>Physalacriaceae</taxon>
        <taxon>Guyanagaster</taxon>
    </lineage>
</organism>
<dbReference type="GeneID" id="66106965"/>
<feature type="transmembrane region" description="Helical" evidence="1">
    <location>
        <begin position="33"/>
        <end position="60"/>
    </location>
</feature>
<accession>A0A9P7VEU1</accession>
<dbReference type="RefSeq" id="XP_043032744.1">
    <property type="nucleotide sequence ID" value="XM_043184668.1"/>
</dbReference>
<reference evidence="2" key="1">
    <citation type="submission" date="2020-11" db="EMBL/GenBank/DDBJ databases">
        <title>Adaptations for nitrogen fixation in a non-lichenized fungal sporocarp promotes dispersal by wood-feeding termites.</title>
        <authorList>
            <consortium name="DOE Joint Genome Institute"/>
            <person name="Koch R.A."/>
            <person name="Yoon G."/>
            <person name="Arayal U."/>
            <person name="Lail K."/>
            <person name="Amirebrahimi M."/>
            <person name="Labutti K."/>
            <person name="Lipzen A."/>
            <person name="Riley R."/>
            <person name="Barry K."/>
            <person name="Henrissat B."/>
            <person name="Grigoriev I.V."/>
            <person name="Herr J.R."/>
            <person name="Aime M.C."/>
        </authorList>
    </citation>
    <scope>NUCLEOTIDE SEQUENCE</scope>
    <source>
        <strain evidence="2">MCA 3950</strain>
    </source>
</reference>
<gene>
    <name evidence="2" type="ORF">BT62DRAFT_924834</name>
</gene>
<keyword evidence="1" id="KW-0812">Transmembrane</keyword>
<comment type="caution">
    <text evidence="2">The sequence shown here is derived from an EMBL/GenBank/DDBJ whole genome shotgun (WGS) entry which is preliminary data.</text>
</comment>
<keyword evidence="3" id="KW-1185">Reference proteome</keyword>
<proteinExistence type="predicted"/>